<dbReference type="RefSeq" id="WP_002114419.1">
    <property type="nucleotide sequence ID" value="NZ_CP043884.1"/>
</dbReference>
<dbReference type="Proteomes" id="UP000663124">
    <property type="component" value="Chromosome 1"/>
</dbReference>
<dbReference type="EMBL" id="CP043884">
    <property type="protein sequence ID" value="QOI41297.1"/>
    <property type="molecule type" value="Genomic_DNA"/>
</dbReference>
<proteinExistence type="predicted"/>
<sequence length="208" mass="24210">MKKLSIIVLLIISSIVDCQTLEKQQTRELTENFKRVLRETNILIRQIVPPKFNPVSVNPEVPFRYDYALKSEQDGIEIRYTIHSIPAYLEAFAELKKSNPHAILVPPKKTDYIDQFFVNLHNLAGGMENVFSTKAFPTKAVKDEFGADWGSISFLGLNPDYKDYQYCELVVLHKDNVADVYIMYLSKDRDKLVKFVKETYLFYNLRFL</sequence>
<evidence type="ECO:0000313" key="2">
    <source>
        <dbReference type="Proteomes" id="UP000663124"/>
    </source>
</evidence>
<protein>
    <submittedName>
        <fullName evidence="1">Uncharacterized protein</fullName>
    </submittedName>
</protein>
<accession>A0AAP9W9M1</accession>
<dbReference type="AlphaFoldDB" id="A0AAP9W9M1"/>
<evidence type="ECO:0000313" key="1">
    <source>
        <dbReference type="EMBL" id="QOI41297.1"/>
    </source>
</evidence>
<gene>
    <name evidence="1" type="ORF">Lepto782_02635</name>
</gene>
<reference evidence="1" key="1">
    <citation type="submission" date="2019-09" db="EMBL/GenBank/DDBJ databases">
        <title>Comparative Genomics of Leptospira interrogans Reveals Genome Plasticity - A Common Adaptive Strategy for Survival in Various Hosts.</title>
        <authorList>
            <person name="Ramli S.R."/>
            <person name="Bunk B."/>
            <person name="Goris M."/>
            <person name="Bhuju S."/>
            <person name="Jarek M."/>
            <person name="Sproer C."/>
            <person name="Mustakim S."/>
            <person name="Strommenger B."/>
            <person name="Pessler F."/>
        </authorList>
    </citation>
    <scope>NUCLEOTIDE SEQUENCE</scope>
    <source>
        <strain evidence="1">782</strain>
    </source>
</reference>
<name>A0AAP9W9M1_LEPIR</name>
<organism evidence="1 2">
    <name type="scientific">Leptospira interrogans serovar Canicola</name>
    <dbReference type="NCBI Taxonomy" id="211880"/>
    <lineage>
        <taxon>Bacteria</taxon>
        <taxon>Pseudomonadati</taxon>
        <taxon>Spirochaetota</taxon>
        <taxon>Spirochaetia</taxon>
        <taxon>Leptospirales</taxon>
        <taxon>Leptospiraceae</taxon>
        <taxon>Leptospira</taxon>
    </lineage>
</organism>